<proteinExistence type="predicted"/>
<sequence>MGHHYKKKDHNTSISEVDLNSQSQTLNNITPSDLSKVMKNIDINKIISMMSNAFLPLYNAEENKSSNSEDIISQHPSLSSDITKQTQYSPLSPCDPSIVILNSLKPFLPEDKCRIIDGMLHALGIKSVIDTFLSGSKASN</sequence>
<evidence type="ECO:0000313" key="1">
    <source>
        <dbReference type="EMBL" id="TDT58445.1"/>
    </source>
</evidence>
<gene>
    <name evidence="1" type="ORF">EDD71_11193</name>
</gene>
<dbReference type="RefSeq" id="WP_133628243.1">
    <property type="nucleotide sequence ID" value="NZ_SOAZ01000011.1"/>
</dbReference>
<dbReference type="Proteomes" id="UP000295325">
    <property type="component" value="Unassembled WGS sequence"/>
</dbReference>
<dbReference type="EMBL" id="SOAZ01000011">
    <property type="protein sequence ID" value="TDT58445.1"/>
    <property type="molecule type" value="Genomic_DNA"/>
</dbReference>
<comment type="caution">
    <text evidence="1">The sequence shown here is derived from an EMBL/GenBank/DDBJ whole genome shotgun (WGS) entry which is preliminary data.</text>
</comment>
<keyword evidence="2" id="KW-1185">Reference proteome</keyword>
<protein>
    <submittedName>
        <fullName evidence="1">Uncharacterized protein</fullName>
    </submittedName>
</protein>
<organism evidence="1 2">
    <name type="scientific">Fonticella tunisiensis</name>
    <dbReference type="NCBI Taxonomy" id="1096341"/>
    <lineage>
        <taxon>Bacteria</taxon>
        <taxon>Bacillati</taxon>
        <taxon>Bacillota</taxon>
        <taxon>Clostridia</taxon>
        <taxon>Eubacteriales</taxon>
        <taxon>Clostridiaceae</taxon>
        <taxon>Fonticella</taxon>
    </lineage>
</organism>
<dbReference type="OrthoDB" id="1957299at2"/>
<reference evidence="1 2" key="1">
    <citation type="submission" date="2019-03" db="EMBL/GenBank/DDBJ databases">
        <title>Genomic Encyclopedia of Type Strains, Phase IV (KMG-IV): sequencing the most valuable type-strain genomes for metagenomic binning, comparative biology and taxonomic classification.</title>
        <authorList>
            <person name="Goeker M."/>
        </authorList>
    </citation>
    <scope>NUCLEOTIDE SEQUENCE [LARGE SCALE GENOMIC DNA]</scope>
    <source>
        <strain evidence="1 2">DSM 24455</strain>
    </source>
</reference>
<accession>A0A4R7KQ96</accession>
<name>A0A4R7KQ96_9CLOT</name>
<dbReference type="AlphaFoldDB" id="A0A4R7KQ96"/>
<evidence type="ECO:0000313" key="2">
    <source>
        <dbReference type="Proteomes" id="UP000295325"/>
    </source>
</evidence>